<keyword evidence="8" id="KW-1133">Transmembrane helix</keyword>
<feature type="transmembrane region" description="Helical" evidence="8">
    <location>
        <begin position="368"/>
        <end position="389"/>
    </location>
</feature>
<dbReference type="Proteomes" id="UP000464378">
    <property type="component" value="Chromosome"/>
</dbReference>
<dbReference type="InParanoid" id="A0A6C2YMK3"/>
<evidence type="ECO:0000256" key="7">
    <source>
        <dbReference type="SAM" id="MobiDB-lite"/>
    </source>
</evidence>
<evidence type="ECO:0000256" key="2">
    <source>
        <dbReference type="ARBA" id="ARBA00022741"/>
    </source>
</evidence>
<dbReference type="Pfam" id="PF00069">
    <property type="entry name" value="Pkinase"/>
    <property type="match status" value="1"/>
</dbReference>
<name>A0A6C2YMK3_9BACT</name>
<dbReference type="SMART" id="SM00220">
    <property type="entry name" value="S_TKc"/>
    <property type="match status" value="1"/>
</dbReference>
<dbReference type="Pfam" id="PF00400">
    <property type="entry name" value="WD40"/>
    <property type="match status" value="3"/>
</dbReference>
<dbReference type="Gene3D" id="1.10.510.10">
    <property type="entry name" value="Transferase(Phosphotransferase) domain 1"/>
    <property type="match status" value="1"/>
</dbReference>
<dbReference type="InterPro" id="IPR015943">
    <property type="entry name" value="WD40/YVTN_repeat-like_dom_sf"/>
</dbReference>
<evidence type="ECO:0000313" key="10">
    <source>
        <dbReference type="EMBL" id="VIP02828.1"/>
    </source>
</evidence>
<evidence type="ECO:0000256" key="1">
    <source>
        <dbReference type="ARBA" id="ARBA00022679"/>
    </source>
</evidence>
<dbReference type="PROSITE" id="PS50082">
    <property type="entry name" value="WD_REPEATS_2"/>
    <property type="match status" value="1"/>
</dbReference>
<feature type="region of interest" description="Disordered" evidence="7">
    <location>
        <begin position="1"/>
        <end position="20"/>
    </location>
</feature>
<dbReference type="Gene3D" id="3.30.200.20">
    <property type="entry name" value="Phosphorylase Kinase, domain 1"/>
    <property type="match status" value="1"/>
</dbReference>
<evidence type="ECO:0000256" key="8">
    <source>
        <dbReference type="SAM" id="Phobius"/>
    </source>
</evidence>
<feature type="binding site" evidence="6">
    <location>
        <position position="69"/>
    </location>
    <ligand>
        <name>ATP</name>
        <dbReference type="ChEBI" id="CHEBI:30616"/>
    </ligand>
</feature>
<keyword evidence="11" id="KW-1185">Reference proteome</keyword>
<organism evidence="10">
    <name type="scientific">Tuwongella immobilis</name>
    <dbReference type="NCBI Taxonomy" id="692036"/>
    <lineage>
        <taxon>Bacteria</taxon>
        <taxon>Pseudomonadati</taxon>
        <taxon>Planctomycetota</taxon>
        <taxon>Planctomycetia</taxon>
        <taxon>Gemmatales</taxon>
        <taxon>Gemmataceae</taxon>
        <taxon>Tuwongella</taxon>
    </lineage>
</organism>
<dbReference type="KEGG" id="tim:GMBLW1_11320"/>
<keyword evidence="1" id="KW-0808">Transferase</keyword>
<dbReference type="PANTHER" id="PTHR43289:SF6">
    <property type="entry name" value="SERINE_THREONINE-PROTEIN KINASE NEKL-3"/>
    <property type="match status" value="1"/>
</dbReference>
<dbReference type="InterPro" id="IPR011009">
    <property type="entry name" value="Kinase-like_dom_sf"/>
</dbReference>
<dbReference type="EMBL" id="LR593887">
    <property type="protein sequence ID" value="VTS02572.1"/>
    <property type="molecule type" value="Genomic_DNA"/>
</dbReference>
<keyword evidence="8" id="KW-0472">Membrane</keyword>
<accession>A0A6C2YMK3</accession>
<dbReference type="SUPFAM" id="SSF56112">
    <property type="entry name" value="Protein kinase-like (PK-like)"/>
    <property type="match status" value="1"/>
</dbReference>
<protein>
    <recommendedName>
        <fullName evidence="9">Protein kinase domain-containing protein</fullName>
    </recommendedName>
</protein>
<dbReference type="Gene3D" id="2.130.10.10">
    <property type="entry name" value="YVTN repeat-like/Quinoprotein amine dehydrogenase"/>
    <property type="match status" value="3"/>
</dbReference>
<keyword evidence="2 6" id="KW-0547">Nucleotide-binding</keyword>
<dbReference type="PROSITE" id="PS50011">
    <property type="entry name" value="PROTEIN_KINASE_DOM"/>
    <property type="match status" value="1"/>
</dbReference>
<evidence type="ECO:0000313" key="11">
    <source>
        <dbReference type="Proteomes" id="UP000464378"/>
    </source>
</evidence>
<feature type="repeat" description="WD" evidence="5">
    <location>
        <begin position="466"/>
        <end position="498"/>
    </location>
</feature>
<dbReference type="InterPro" id="IPR011047">
    <property type="entry name" value="Quinoprotein_ADH-like_sf"/>
</dbReference>
<dbReference type="GO" id="GO:0004674">
    <property type="term" value="F:protein serine/threonine kinase activity"/>
    <property type="evidence" value="ECO:0007669"/>
    <property type="project" value="UniProtKB-KW"/>
</dbReference>
<dbReference type="InterPro" id="IPR001680">
    <property type="entry name" value="WD40_rpt"/>
</dbReference>
<dbReference type="CDD" id="cd00200">
    <property type="entry name" value="WD40"/>
    <property type="match status" value="1"/>
</dbReference>
<dbReference type="SMART" id="SM00320">
    <property type="entry name" value="WD40"/>
    <property type="match status" value="9"/>
</dbReference>
<gene>
    <name evidence="10" type="ORF">GMBLW1_11320</name>
</gene>
<dbReference type="EMBL" id="LR586016">
    <property type="protein sequence ID" value="VIP02828.1"/>
    <property type="molecule type" value="Genomic_DNA"/>
</dbReference>
<evidence type="ECO:0000259" key="9">
    <source>
        <dbReference type="PROSITE" id="PS50011"/>
    </source>
</evidence>
<keyword evidence="5" id="KW-0853">WD repeat</keyword>
<keyword evidence="8" id="KW-0812">Transmembrane</keyword>
<keyword evidence="4 6" id="KW-0067">ATP-binding</keyword>
<dbReference type="SUPFAM" id="SSF75011">
    <property type="entry name" value="3-carboxy-cis,cis-mucoante lactonizing enzyme"/>
    <property type="match status" value="1"/>
</dbReference>
<feature type="domain" description="Protein kinase" evidence="9">
    <location>
        <begin position="40"/>
        <end position="308"/>
    </location>
</feature>
<dbReference type="AlphaFoldDB" id="A0A6C2YMK3"/>
<keyword evidence="3 10" id="KW-0418">Kinase</keyword>
<dbReference type="PROSITE" id="PS50294">
    <property type="entry name" value="WD_REPEATS_REGION"/>
    <property type="match status" value="1"/>
</dbReference>
<evidence type="ECO:0000256" key="5">
    <source>
        <dbReference type="PROSITE-ProRule" id="PRU00221"/>
    </source>
</evidence>
<dbReference type="GO" id="GO:0005524">
    <property type="term" value="F:ATP binding"/>
    <property type="evidence" value="ECO:0007669"/>
    <property type="project" value="UniProtKB-UniRule"/>
</dbReference>
<dbReference type="SUPFAM" id="SSF50998">
    <property type="entry name" value="Quinoprotein alcohol dehydrogenase-like"/>
    <property type="match status" value="1"/>
</dbReference>
<dbReference type="PANTHER" id="PTHR43289">
    <property type="entry name" value="MITOGEN-ACTIVATED PROTEIN KINASE KINASE KINASE 20-RELATED"/>
    <property type="match status" value="1"/>
</dbReference>
<proteinExistence type="predicted"/>
<evidence type="ECO:0000256" key="6">
    <source>
        <dbReference type="PROSITE-ProRule" id="PRU10141"/>
    </source>
</evidence>
<evidence type="ECO:0000256" key="4">
    <source>
        <dbReference type="ARBA" id="ARBA00022840"/>
    </source>
</evidence>
<dbReference type="InterPro" id="IPR017441">
    <property type="entry name" value="Protein_kinase_ATP_BS"/>
</dbReference>
<sequence>MTDPRAVPPNPPPSGEQPTIRNLFAESPASRKPPQVVGNYRLMERIGEGGMGQVFRGEHVKLGRIVAIKLIHPELLQTPRLVKRFVREVRAAARVDHPLIVRAYDAESDGNIHYLVMEWIDGQDLKSIVARRGPLPVPEVLRIALEVALALDHLHQLGMVHRDLKPSNLIQVRTTGQVKLLDLGLARLTEHDGPVDTSQTQTMTRQGDILGTPDFMAPEQAMNAKDVDIRADLYSLGCTLYYLLTASVPFPGGNTIEKLLRQWHEPPPDLRRFRPDVPEPVAALVSQLMAKSLEHRFATPRVVVDALRSLASRPVPLAMPVEDATIPQVEPVEAVWQQQFSDWVESDSTLEEATRATKQATRPKRRSIAWLAASGMAAAALAVLVMLFLNPAPTPNPTDESANSSANAKESADALERDRWYAVIDRQHGTPEAIAAAENLRKLVSPLTLLPRNGANGPHIRIGEANRRHGGWIRGIAASADGERIVTGGWDRIVRIWNRQPWKLRETRSGHDTPIWNVAISPNGRWVAGISGFDTLFDGDVGMERSLRLWDLVEGGEREVFDNMRYGWSVSAAFTPDSKRLLVGQYDSAMLWDLEKSEPVRHFRTDGMNWCMATAVSPDGKFAFTGGGFRDHIRVWELDTGKLVRAFSKSHGPPRCLAIADDGRRLAECSDGTVRVWDWTTGTMLREFRIPNLEMNGVTWCDAGQCLAIVRADGRVVWTAADTGEVLRETQIDGVELTGVTRLGNHGQIAVSASDGGVRRFQSETGTELEPLPAQSIARQLNWLDGDRQLLLIRELGVTEFRPLLPTRAVPAALPSDWRTVAALDDGSEWLGRTNATWQLRNPFTGTVQATVEWREAGQARLATLVPNPASANQRSNGVVAYWPNPRELRYQPWKGPMQIWPMPQQEHARALAVSANGQMLAYGTDRGQVELIALAEPKPRFRVKIDREPIRKLAFTPDGQTVVVLSGNSQVYTLYVTTEAVKPIPNLEGSFDAVAISADGTRLAVGSLVGEVRIHGLLSPGRSRRWSFPSAVRSLRFSRDGAMIAVGLANGCVEIERD</sequence>
<dbReference type="RefSeq" id="WP_162657962.1">
    <property type="nucleotide sequence ID" value="NZ_LR593887.1"/>
</dbReference>
<evidence type="ECO:0000256" key="3">
    <source>
        <dbReference type="ARBA" id="ARBA00022777"/>
    </source>
</evidence>
<keyword evidence="10" id="KW-0723">Serine/threonine-protein kinase</keyword>
<feature type="compositionally biased region" description="Pro residues" evidence="7">
    <location>
        <begin position="1"/>
        <end position="15"/>
    </location>
</feature>
<reference evidence="10" key="1">
    <citation type="submission" date="2019-04" db="EMBL/GenBank/DDBJ databases">
        <authorList>
            <consortium name="Science for Life Laboratories"/>
        </authorList>
    </citation>
    <scope>NUCLEOTIDE SEQUENCE</scope>
    <source>
        <strain evidence="10">MBLW1</strain>
    </source>
</reference>
<dbReference type="InterPro" id="IPR000719">
    <property type="entry name" value="Prot_kinase_dom"/>
</dbReference>
<dbReference type="PROSITE" id="PS00107">
    <property type="entry name" value="PROTEIN_KINASE_ATP"/>
    <property type="match status" value="1"/>
</dbReference>
<dbReference type="CDD" id="cd14014">
    <property type="entry name" value="STKc_PknB_like"/>
    <property type="match status" value="1"/>
</dbReference>